<feature type="region of interest" description="Disordered" evidence="1">
    <location>
        <begin position="61"/>
        <end position="100"/>
    </location>
</feature>
<sequence>LSQVEQRTTVGDQHLKISHVSAAEENATDGNRPVSAASEPRKPQLTAEGEFLEMVNAISEHEAHSEITSDGSLRSESAAELRSTTMQSHRSENPEIPHSRNSNYEISVHTALNSVDLKSVKTGISTVTTRSGSRYTSQKGFSRVPIPGYSGHMPGIYQCG</sequence>
<organism evidence="2">
    <name type="scientific">Anisakis simplex</name>
    <name type="common">Herring worm</name>
    <dbReference type="NCBI Taxonomy" id="6269"/>
    <lineage>
        <taxon>Eukaryota</taxon>
        <taxon>Metazoa</taxon>
        <taxon>Ecdysozoa</taxon>
        <taxon>Nematoda</taxon>
        <taxon>Chromadorea</taxon>
        <taxon>Rhabditida</taxon>
        <taxon>Spirurina</taxon>
        <taxon>Ascaridomorpha</taxon>
        <taxon>Ascaridoidea</taxon>
        <taxon>Anisakidae</taxon>
        <taxon>Anisakis</taxon>
        <taxon>Anisakis simplex complex</taxon>
    </lineage>
</organism>
<name>A0A158PNP0_ANISI</name>
<dbReference type="WBParaSite" id="ASIM_0001252801-mRNA-1">
    <property type="protein sequence ID" value="ASIM_0001252801-mRNA-1"/>
    <property type="gene ID" value="ASIM_0001252801"/>
</dbReference>
<feature type="compositionally biased region" description="Basic and acidic residues" evidence="1">
    <location>
        <begin position="89"/>
        <end position="98"/>
    </location>
</feature>
<feature type="region of interest" description="Disordered" evidence="1">
    <location>
        <begin position="1"/>
        <end position="47"/>
    </location>
</feature>
<protein>
    <submittedName>
        <fullName evidence="2">DUF4005 domain-containing protein</fullName>
    </submittedName>
</protein>
<reference evidence="2" key="1">
    <citation type="submission" date="2016-04" db="UniProtKB">
        <authorList>
            <consortium name="WormBaseParasite"/>
        </authorList>
    </citation>
    <scope>IDENTIFICATION</scope>
</reference>
<proteinExistence type="predicted"/>
<accession>A0A158PNP0</accession>
<feature type="compositionally biased region" description="Polar residues" evidence="1">
    <location>
        <begin position="1"/>
        <end position="11"/>
    </location>
</feature>
<dbReference type="AlphaFoldDB" id="A0A158PNP0"/>
<evidence type="ECO:0000256" key="1">
    <source>
        <dbReference type="SAM" id="MobiDB-lite"/>
    </source>
</evidence>
<evidence type="ECO:0000313" key="2">
    <source>
        <dbReference type="WBParaSite" id="ASIM_0001252801-mRNA-1"/>
    </source>
</evidence>